<keyword evidence="6" id="KW-1185">Reference proteome</keyword>
<evidence type="ECO:0000313" key="5">
    <source>
        <dbReference type="EMBL" id="CUU55770.1"/>
    </source>
</evidence>
<dbReference type="InterPro" id="IPR029000">
    <property type="entry name" value="Cyclophilin-like_dom_sf"/>
</dbReference>
<protein>
    <submittedName>
        <fullName evidence="5">Peptidyl-prolyl cis-trans isomerase B (Cyclophilin B)</fullName>
    </submittedName>
</protein>
<sequence>MSSTRERRQRELAAARAARQAQRRREAHLRQRKRVTVIAAVVVVAIVGSVIASVLLSGGSDDNNEITSTSPSATQTATTPTTSALPAGQTSKVGDCVYTSSGEAPSRQVSLPTAAATVNKNPATMVITTDQGTITAALDADKAPCTVNALRSLAEAGFYTDTACHRQTGGADAGISVLQCGDPTATGTGGPGFGYANENTEGVNYNRGVLAMAHSSQPDSNGSQFFINYADPSADGASALAGGYTVFGHITEGLDVLDKLTSPGVEGGGSDGTPASKAQIKSIEINQEQ</sequence>
<keyword evidence="3" id="KW-1133">Transmembrane helix</keyword>
<evidence type="ECO:0000256" key="1">
    <source>
        <dbReference type="ARBA" id="ARBA00002388"/>
    </source>
</evidence>
<dbReference type="AlphaFoldDB" id="A0A0S4QMS9"/>
<dbReference type="InterPro" id="IPR044666">
    <property type="entry name" value="Cyclophilin_A-like"/>
</dbReference>
<proteinExistence type="predicted"/>
<dbReference type="SUPFAM" id="SSF50891">
    <property type="entry name" value="Cyclophilin-like"/>
    <property type="match status" value="1"/>
</dbReference>
<keyword evidence="3" id="KW-0472">Membrane</keyword>
<gene>
    <name evidence="5" type="ORF">Ga0074812_10620</name>
</gene>
<dbReference type="PANTHER" id="PTHR45625:SF3">
    <property type="entry name" value="PEPTIDYL-PROLYL CIS-TRANS ISOMERASE B-RELATED"/>
    <property type="match status" value="1"/>
</dbReference>
<organism evidence="5 6">
    <name type="scientific">Parafrankia irregularis</name>
    <dbReference type="NCBI Taxonomy" id="795642"/>
    <lineage>
        <taxon>Bacteria</taxon>
        <taxon>Bacillati</taxon>
        <taxon>Actinomycetota</taxon>
        <taxon>Actinomycetes</taxon>
        <taxon>Frankiales</taxon>
        <taxon>Frankiaceae</taxon>
        <taxon>Parafrankia</taxon>
    </lineage>
</organism>
<comment type="function">
    <text evidence="1">PPIases accelerate the folding of proteins. It catalyzes the cis-trans isomerization of proline imidic peptide bonds in oligopeptides.</text>
</comment>
<evidence type="ECO:0000256" key="3">
    <source>
        <dbReference type="SAM" id="Phobius"/>
    </source>
</evidence>
<keyword evidence="3" id="KW-0812">Transmembrane</keyword>
<dbReference type="Proteomes" id="UP000198802">
    <property type="component" value="Unassembled WGS sequence"/>
</dbReference>
<name>A0A0S4QMS9_9ACTN</name>
<evidence type="ECO:0000313" key="6">
    <source>
        <dbReference type="Proteomes" id="UP000198802"/>
    </source>
</evidence>
<dbReference type="InterPro" id="IPR002130">
    <property type="entry name" value="Cyclophilin-type_PPIase_dom"/>
</dbReference>
<feature type="transmembrane region" description="Helical" evidence="3">
    <location>
        <begin position="35"/>
        <end position="56"/>
    </location>
</feature>
<evidence type="ECO:0000259" key="4">
    <source>
        <dbReference type="PROSITE" id="PS50072"/>
    </source>
</evidence>
<accession>A0A0S4QMS9</accession>
<dbReference type="EMBL" id="FAOZ01000006">
    <property type="protein sequence ID" value="CUU55770.1"/>
    <property type="molecule type" value="Genomic_DNA"/>
</dbReference>
<dbReference type="CDD" id="cd00317">
    <property type="entry name" value="cyclophilin"/>
    <property type="match status" value="1"/>
</dbReference>
<dbReference type="Pfam" id="PF00160">
    <property type="entry name" value="Pro_isomerase"/>
    <property type="match status" value="1"/>
</dbReference>
<dbReference type="PANTHER" id="PTHR45625">
    <property type="entry name" value="PEPTIDYL-PROLYL CIS-TRANS ISOMERASE-RELATED"/>
    <property type="match status" value="1"/>
</dbReference>
<keyword evidence="5" id="KW-0413">Isomerase</keyword>
<dbReference type="PROSITE" id="PS50072">
    <property type="entry name" value="CSA_PPIASE_2"/>
    <property type="match status" value="1"/>
</dbReference>
<dbReference type="GO" id="GO:0003755">
    <property type="term" value="F:peptidyl-prolyl cis-trans isomerase activity"/>
    <property type="evidence" value="ECO:0007669"/>
    <property type="project" value="InterPro"/>
</dbReference>
<reference evidence="6" key="1">
    <citation type="submission" date="2015-11" db="EMBL/GenBank/DDBJ databases">
        <authorList>
            <person name="Varghese N."/>
        </authorList>
    </citation>
    <scope>NUCLEOTIDE SEQUENCE [LARGE SCALE GENOMIC DNA]</scope>
    <source>
        <strain evidence="6">DSM 45899</strain>
    </source>
</reference>
<dbReference type="RefSeq" id="WP_091274806.1">
    <property type="nucleotide sequence ID" value="NZ_FAOZ01000006.1"/>
</dbReference>
<feature type="region of interest" description="Disordered" evidence="2">
    <location>
        <begin position="60"/>
        <end position="90"/>
    </location>
</feature>
<feature type="domain" description="PPIase cyclophilin-type" evidence="4">
    <location>
        <begin position="132"/>
        <end position="285"/>
    </location>
</feature>
<evidence type="ECO:0000256" key="2">
    <source>
        <dbReference type="SAM" id="MobiDB-lite"/>
    </source>
</evidence>
<feature type="compositionally biased region" description="Low complexity" evidence="2">
    <location>
        <begin position="67"/>
        <end position="87"/>
    </location>
</feature>
<feature type="region of interest" description="Disordered" evidence="2">
    <location>
        <begin position="261"/>
        <end position="289"/>
    </location>
</feature>
<dbReference type="Gene3D" id="2.40.100.10">
    <property type="entry name" value="Cyclophilin-like"/>
    <property type="match status" value="1"/>
</dbReference>